<reference evidence="2 3" key="1">
    <citation type="submission" date="2019-03" db="EMBL/GenBank/DDBJ databases">
        <title>First draft genome of Liparis tanakae, snailfish: a comprehensive survey of snailfish specific genes.</title>
        <authorList>
            <person name="Kim W."/>
            <person name="Song I."/>
            <person name="Jeong J.-H."/>
            <person name="Kim D."/>
            <person name="Kim S."/>
            <person name="Ryu S."/>
            <person name="Song J.Y."/>
            <person name="Lee S.K."/>
        </authorList>
    </citation>
    <scope>NUCLEOTIDE SEQUENCE [LARGE SCALE GENOMIC DNA]</scope>
    <source>
        <tissue evidence="2">Muscle</tissue>
    </source>
</reference>
<name>A0A4Z2JCQ2_9TELE</name>
<gene>
    <name evidence="2" type="ORF">EYF80_001656</name>
</gene>
<organism evidence="2 3">
    <name type="scientific">Liparis tanakae</name>
    <name type="common">Tanaka's snailfish</name>
    <dbReference type="NCBI Taxonomy" id="230148"/>
    <lineage>
        <taxon>Eukaryota</taxon>
        <taxon>Metazoa</taxon>
        <taxon>Chordata</taxon>
        <taxon>Craniata</taxon>
        <taxon>Vertebrata</taxon>
        <taxon>Euteleostomi</taxon>
        <taxon>Actinopterygii</taxon>
        <taxon>Neopterygii</taxon>
        <taxon>Teleostei</taxon>
        <taxon>Neoteleostei</taxon>
        <taxon>Acanthomorphata</taxon>
        <taxon>Eupercaria</taxon>
        <taxon>Perciformes</taxon>
        <taxon>Cottioidei</taxon>
        <taxon>Cottales</taxon>
        <taxon>Liparidae</taxon>
        <taxon>Liparis</taxon>
    </lineage>
</organism>
<dbReference type="Proteomes" id="UP000314294">
    <property type="component" value="Unassembled WGS sequence"/>
</dbReference>
<feature type="region of interest" description="Disordered" evidence="1">
    <location>
        <begin position="64"/>
        <end position="86"/>
    </location>
</feature>
<evidence type="ECO:0000313" key="3">
    <source>
        <dbReference type="Proteomes" id="UP000314294"/>
    </source>
</evidence>
<comment type="caution">
    <text evidence="2">The sequence shown here is derived from an EMBL/GenBank/DDBJ whole genome shotgun (WGS) entry which is preliminary data.</text>
</comment>
<feature type="region of interest" description="Disordered" evidence="1">
    <location>
        <begin position="255"/>
        <end position="308"/>
    </location>
</feature>
<evidence type="ECO:0000256" key="1">
    <source>
        <dbReference type="SAM" id="MobiDB-lite"/>
    </source>
</evidence>
<evidence type="ECO:0000313" key="2">
    <source>
        <dbReference type="EMBL" id="TNN88075.1"/>
    </source>
</evidence>
<dbReference type="EMBL" id="SRLO01000007">
    <property type="protein sequence ID" value="TNN88075.1"/>
    <property type="molecule type" value="Genomic_DNA"/>
</dbReference>
<dbReference type="AlphaFoldDB" id="A0A4Z2JCQ2"/>
<feature type="compositionally biased region" description="Polar residues" evidence="1">
    <location>
        <begin position="282"/>
        <end position="296"/>
    </location>
</feature>
<sequence length="321" mass="35361">MEHKNMIPRLSVCLSVITEQQHGGQSDCTWVPEGKLANRLSGPCFKRRKPEEFRAWFWQSDQQANPPCGEESRVKGEVGQPSSHQSWQRLTIPAAVAWSEEKDSLFQGTREALRTHVAAFQSRFGPVPGVPSPVLVPKVPVPGVLSLALVPSVLPGPGSPHPVSIPAGSSSPCSISVPVPVPGRLPVQSRFPVTRPVQPLFSLSHRLVPASLATRQTCRRLRLVPVGQPTTGMKYHQTTKTRTKQYEATLGMRRTGFTYTGRRRGLDNGERDTGGDYEGGASNHTGGNNQDQGRQSQGDRPHKDFKTRHKLRQKLQILTEI</sequence>
<protein>
    <submittedName>
        <fullName evidence="2">Uncharacterized protein</fullName>
    </submittedName>
</protein>
<keyword evidence="3" id="KW-1185">Reference proteome</keyword>
<accession>A0A4Z2JCQ2</accession>
<feature type="compositionally biased region" description="Basic and acidic residues" evidence="1">
    <location>
        <begin position="264"/>
        <end position="274"/>
    </location>
</feature>
<proteinExistence type="predicted"/>